<sequence length="1160" mass="125660">MSKRQDIKSILIIGAGPIVIGQACEFDYSGTQACKALKEEGYRVILVNSNPATIMTDPGLADATYIEPITPEVVAKIIAKERPDALLPTMGGQTALNTALSLKRMGVLDRYNVEMIGAKPEAIDKAEDRALFREAMEKIGLETPKSMLANATDIKNADRKTHEAARAKLRAELSGPALDKALDDLENHWNLGESDRKQRYISHAMAIAAQALDVVGLPAIIRPSFTMGGTGGGIAYNRSEFYDIVSGGLDASPTTEVLIEESVLGWKEYEMEVVRDKADNCIIICSIENIDPMGVHTGDSITVAPALTLTDKEYQIMRNASIAVLREIGVETGGSNVQFAVNPENGRLVVIEMNPRVSRSSALASKATGFPIAKIAAKLAVGYTLDELENDITGGATPASFEPSIDYVVTKIPRFAFEKFPGASPVLTTAMKSVGEVMAIGRTFAESLQKALRGLETGLTGLDEIEIPGLGDGDDKNAIRAAIGTPTPNRLRHVAQALRLGMSEEEVHQGCKIDPWFIAQLKKIVDMEARVREHGVPEDEQNLRMLKAMGFSDARLASLTGKTAKEVAHLRNRLNVRPVYKRIDTCAAEFASPTAYMYSTYETPFAGATRSEAEVSTRKKVVILGGGPNRIGQGIEFDYCCCHAAFALKDAGFEAIMVNCNPETVSTDYDTSDRLYFEPLTAEDVIEILRAEQESGELVGVIVQFGGQTPLKLAEALEKNGIPILGTAPDMIDLAEDRDRFQKLLQKLDLTQPNNGIAYSVEQARLVAGEIGFPLVVRPSYVLGGRAMQIIHSEGQLQAYLLDTVPELVPEDIKARYPNDKTGQINTLLGKNPLLFDSYLTNAIEVDVDCLCDGKDVFVSGIMEHIEEAGIHSGDSACSLPVHTLSNEMVDELERQTKILAKALNVGGLMNVQFAVKDGTIYILEVNPRASRTVPFVAKTIGAPIAKIAARIMAGEKLDEAVAAYGKKPDPRALKHIAVKEAVFPFARFPGVDTLLGPEMRSTGEVMGLDTDYALAFAKSQLGAGVDLPREGTVFVSVRDGDKDRILPAIRILADIGFKVLATGGTQRFLAENGIAAVKINKVLEGRPHIEDAIRNRQVQLVFNSTDGNKAISDSKSLRRAALMQKVPYYTTMSGALAAAEAIRALKQGQLEVRPLQSYF</sequence>
<evidence type="ECO:0000313" key="18">
    <source>
        <dbReference type="Proteomes" id="UP001549047"/>
    </source>
</evidence>
<dbReference type="Gene3D" id="3.40.50.20">
    <property type="match status" value="2"/>
</dbReference>
<dbReference type="SUPFAM" id="SSF52440">
    <property type="entry name" value="PreATP-grasp domain"/>
    <property type="match status" value="2"/>
</dbReference>
<feature type="binding site" evidence="14">
    <location>
        <position position="354"/>
    </location>
    <ligand>
        <name>Mg(2+)</name>
        <dbReference type="ChEBI" id="CHEBI:18420"/>
        <label>2</label>
    </ligand>
</feature>
<evidence type="ECO:0000259" key="15">
    <source>
        <dbReference type="PROSITE" id="PS50975"/>
    </source>
</evidence>
<comment type="domain">
    <text evidence="14">The large subunit is composed of 2 ATP-grasp domains that are involved in binding the 2 ATP molecules needed for carbamoyl phosphate synthesis. The N-terminal ATP-grasp domain (referred to as the carboxyphosphate synthetic component) catalyzes the ATP-dependent phosphorylation of hydrogencarbonate to carboxyphosphate and the subsequent nucleophilic attack by ammonia to form a carbamate intermediate. The C-terminal ATP-grasp domain (referred to as the carbamoyl phosphate synthetic component) then catalyzes the phosphorylation of carbamate with the second ATP to form the end product carbamoyl phosphate. The reactive and unstable enzyme intermediates are sequentially channeled from one active site to the next through the interior of the protein over a distance of at least 96 A.</text>
</comment>
<comment type="similarity">
    <text evidence="2 14">Belongs to the CarB family.</text>
</comment>
<dbReference type="EC" id="6.3.4.16" evidence="14"/>
<dbReference type="PROSITE" id="PS51257">
    <property type="entry name" value="PROKAR_LIPOPROTEIN"/>
    <property type="match status" value="1"/>
</dbReference>
<dbReference type="InterPro" id="IPR011607">
    <property type="entry name" value="MGS-like_dom"/>
</dbReference>
<comment type="cofactor">
    <cofactor evidence="14">
        <name>Mg(2+)</name>
        <dbReference type="ChEBI" id="CHEBI:18420"/>
    </cofactor>
    <cofactor evidence="14">
        <name>Mn(2+)</name>
        <dbReference type="ChEBI" id="CHEBI:29035"/>
    </cofactor>
    <text evidence="14">Binds 4 Mg(2+) or Mn(2+) ions per subunit.</text>
</comment>
<feature type="binding site" evidence="14">
    <location>
        <position position="222"/>
    </location>
    <ligand>
        <name>ATP</name>
        <dbReference type="ChEBI" id="CHEBI:30616"/>
        <label>1</label>
    </ligand>
</feature>
<evidence type="ECO:0000256" key="1">
    <source>
        <dbReference type="ARBA" id="ARBA00005077"/>
    </source>
</evidence>
<reference evidence="17 18" key="1">
    <citation type="submission" date="2024-06" db="EMBL/GenBank/DDBJ databases">
        <title>Genomic Encyclopedia of Type Strains, Phase IV (KMG-IV): sequencing the most valuable type-strain genomes for metagenomic binning, comparative biology and taxonomic classification.</title>
        <authorList>
            <person name="Goeker M."/>
        </authorList>
    </citation>
    <scope>NUCLEOTIDE SEQUENCE [LARGE SCALE GENOMIC DNA]</scope>
    <source>
        <strain evidence="17 18">DSM 29780</strain>
    </source>
</reference>
<feature type="binding site" evidence="14">
    <location>
        <position position="925"/>
    </location>
    <ligand>
        <name>Mn(2+)</name>
        <dbReference type="ChEBI" id="CHEBI:29035"/>
        <label>4</label>
    </ligand>
</feature>
<evidence type="ECO:0000256" key="14">
    <source>
        <dbReference type="HAMAP-Rule" id="MF_01210"/>
    </source>
</evidence>
<dbReference type="InterPro" id="IPR011761">
    <property type="entry name" value="ATP-grasp"/>
</dbReference>
<dbReference type="GO" id="GO:0004088">
    <property type="term" value="F:carbamoyl-phosphate synthase (glutamine-hydrolyzing) activity"/>
    <property type="evidence" value="ECO:0007669"/>
    <property type="project" value="UniProtKB-EC"/>
</dbReference>
<keyword evidence="12" id="KW-0464">Manganese</keyword>
<gene>
    <name evidence="14" type="primary">carB</name>
    <name evidence="17" type="ORF">ABID16_000332</name>
</gene>
<feature type="binding site" evidence="14">
    <location>
        <position position="927"/>
    </location>
    <ligand>
        <name>Mn(2+)</name>
        <dbReference type="ChEBI" id="CHEBI:29035"/>
        <label>4</label>
    </ligand>
</feature>
<feature type="region of interest" description="Allosteric domain" evidence="14">
    <location>
        <begin position="1026"/>
        <end position="1160"/>
    </location>
</feature>
<feature type="binding site" evidence="14">
    <location>
        <position position="913"/>
    </location>
    <ligand>
        <name>Mn(2+)</name>
        <dbReference type="ChEBI" id="CHEBI:29035"/>
        <label>3</label>
    </ligand>
</feature>
<feature type="domain" description="ATP-grasp" evidence="15">
    <location>
        <begin position="185"/>
        <end position="381"/>
    </location>
</feature>
<dbReference type="HAMAP" id="MF_01210_B">
    <property type="entry name" value="CPSase_L_chain_B"/>
    <property type="match status" value="1"/>
</dbReference>
<dbReference type="SMART" id="SM00851">
    <property type="entry name" value="MGS"/>
    <property type="match status" value="1"/>
</dbReference>
<keyword evidence="8 14" id="KW-0547">Nucleotide-binding</keyword>
<keyword evidence="6" id="KW-0479">Metal-binding</keyword>
<feature type="binding site" evidence="14">
    <location>
        <position position="872"/>
    </location>
    <ligand>
        <name>ATP</name>
        <dbReference type="ChEBI" id="CHEBI:30616"/>
        <label>2</label>
    </ligand>
</feature>
<protein>
    <recommendedName>
        <fullName evidence="14">Carbamoyl phosphate synthase large chain</fullName>
        <ecNumber evidence="14">6.3.4.16</ecNumber>
        <ecNumber evidence="14">6.3.5.5</ecNumber>
    </recommendedName>
    <alternativeName>
        <fullName evidence="14">Carbamoyl phosphate synthetase ammonia chain</fullName>
    </alternativeName>
</protein>
<comment type="subunit">
    <text evidence="14">Composed of two chains; the small (or glutamine) chain promotes the hydrolysis of glutamine to ammonia, which is used by the large (or ammonia) chain to synthesize carbamoyl phosphate. Tetramer of heterodimers (alpha,beta)4.</text>
</comment>
<dbReference type="NCBIfam" id="NF009455">
    <property type="entry name" value="PRK12815.1"/>
    <property type="match status" value="1"/>
</dbReference>
<evidence type="ECO:0000256" key="12">
    <source>
        <dbReference type="ARBA" id="ARBA00023211"/>
    </source>
</evidence>
<feature type="binding site" evidence="14">
    <location>
        <position position="354"/>
    </location>
    <ligand>
        <name>Mn(2+)</name>
        <dbReference type="ChEBI" id="CHEBI:29035"/>
        <label>2</label>
    </ligand>
</feature>
<dbReference type="PROSITE" id="PS51855">
    <property type="entry name" value="MGS"/>
    <property type="match status" value="1"/>
</dbReference>
<organism evidence="17 18">
    <name type="scientific">Rhizobium aquaticum</name>
    <dbReference type="NCBI Taxonomy" id="1549636"/>
    <lineage>
        <taxon>Bacteria</taxon>
        <taxon>Pseudomonadati</taxon>
        <taxon>Pseudomonadota</taxon>
        <taxon>Alphaproteobacteria</taxon>
        <taxon>Hyphomicrobiales</taxon>
        <taxon>Rhizobiaceae</taxon>
        <taxon>Rhizobium/Agrobacterium group</taxon>
        <taxon>Rhizobium</taxon>
    </lineage>
</organism>
<feature type="binding site" evidence="14">
    <location>
        <position position="352"/>
    </location>
    <ligand>
        <name>ATP</name>
        <dbReference type="ChEBI" id="CHEBI:30616"/>
        <label>1</label>
    </ligand>
</feature>
<feature type="binding site" evidence="14">
    <location>
        <position position="913"/>
    </location>
    <ligand>
        <name>Mg(2+)</name>
        <dbReference type="ChEBI" id="CHEBI:18420"/>
        <label>3</label>
    </ligand>
</feature>
<dbReference type="InterPro" id="IPR036914">
    <property type="entry name" value="MGS-like_dom_sf"/>
</dbReference>
<keyword evidence="5 14" id="KW-0028">Amino-acid biosynthesis</keyword>
<evidence type="ECO:0000256" key="8">
    <source>
        <dbReference type="ARBA" id="ARBA00022741"/>
    </source>
</evidence>
<dbReference type="Pfam" id="PF02786">
    <property type="entry name" value="CPSase_L_D2"/>
    <property type="match status" value="2"/>
</dbReference>
<dbReference type="Gene3D" id="3.30.470.20">
    <property type="entry name" value="ATP-grasp fold, B domain"/>
    <property type="match status" value="2"/>
</dbReference>
<feature type="binding site" evidence="14">
    <location>
        <position position="838"/>
    </location>
    <ligand>
        <name>ATP</name>
        <dbReference type="ChEBI" id="CHEBI:30616"/>
        <label>2</label>
    </ligand>
</feature>
<dbReference type="SUPFAM" id="SSF56059">
    <property type="entry name" value="Glutathione synthetase ATP-binding domain-like"/>
    <property type="match status" value="2"/>
</dbReference>
<dbReference type="SMART" id="SM01096">
    <property type="entry name" value="CPSase_L_D3"/>
    <property type="match status" value="1"/>
</dbReference>
<evidence type="ECO:0000256" key="5">
    <source>
        <dbReference type="ARBA" id="ARBA00022605"/>
    </source>
</evidence>
<keyword evidence="11 14" id="KW-0665">Pyrimidine biosynthesis</keyword>
<dbReference type="PANTHER" id="PTHR11405">
    <property type="entry name" value="CARBAMOYLTRANSFERASE FAMILY MEMBER"/>
    <property type="match status" value="1"/>
</dbReference>
<comment type="catalytic activity">
    <reaction evidence="13 14">
        <text>hydrogencarbonate + NH4(+) + 2 ATP = carbamoyl phosphate + 2 ADP + phosphate + 2 H(+)</text>
        <dbReference type="Rhea" id="RHEA:18029"/>
        <dbReference type="ChEBI" id="CHEBI:15378"/>
        <dbReference type="ChEBI" id="CHEBI:17544"/>
        <dbReference type="ChEBI" id="CHEBI:28938"/>
        <dbReference type="ChEBI" id="CHEBI:30616"/>
        <dbReference type="ChEBI" id="CHEBI:43474"/>
        <dbReference type="ChEBI" id="CHEBI:58228"/>
        <dbReference type="ChEBI" id="CHEBI:456216"/>
        <dbReference type="EC" id="6.3.4.16"/>
    </reaction>
</comment>
<comment type="caution">
    <text evidence="17">The sequence shown here is derived from an EMBL/GenBank/DDBJ whole genome shotgun (WGS) entry which is preliminary data.</text>
</comment>
<feature type="binding site" evidence="14">
    <location>
        <position position="338"/>
    </location>
    <ligand>
        <name>Mn(2+)</name>
        <dbReference type="ChEBI" id="CHEBI:29035"/>
        <label>1</label>
    </ligand>
</feature>
<evidence type="ECO:0000313" key="17">
    <source>
        <dbReference type="EMBL" id="MET3612027.1"/>
    </source>
</evidence>
<evidence type="ECO:0000256" key="11">
    <source>
        <dbReference type="ARBA" id="ARBA00022975"/>
    </source>
</evidence>
<feature type="region of interest" description="Carboxyphosphate synthetic domain" evidence="14">
    <location>
        <begin position="1"/>
        <end position="456"/>
    </location>
</feature>
<accession>A0ABV2IU73</accession>
<feature type="binding site" evidence="14">
    <location>
        <position position="129"/>
    </location>
    <ligand>
        <name>ATP</name>
        <dbReference type="ChEBI" id="CHEBI:30616"/>
        <label>1</label>
    </ligand>
</feature>
<dbReference type="SUPFAM" id="SSF52335">
    <property type="entry name" value="Methylglyoxal synthase-like"/>
    <property type="match status" value="1"/>
</dbReference>
<name>A0ABV2IU73_9HYPH</name>
<feature type="binding site" evidence="14">
    <location>
        <position position="352"/>
    </location>
    <ligand>
        <name>Mn(2+)</name>
        <dbReference type="ChEBI" id="CHEBI:29035"/>
        <label>1</label>
    </ligand>
</feature>
<dbReference type="PANTHER" id="PTHR11405:SF53">
    <property type="entry name" value="CARBAMOYL-PHOSPHATE SYNTHASE [AMMONIA], MITOCHONDRIAL"/>
    <property type="match status" value="1"/>
</dbReference>
<evidence type="ECO:0000256" key="10">
    <source>
        <dbReference type="ARBA" id="ARBA00022842"/>
    </source>
</evidence>
<dbReference type="RefSeq" id="WP_354554615.1">
    <property type="nucleotide sequence ID" value="NZ_JBEPMB010000001.1"/>
</dbReference>
<feature type="binding site" evidence="14">
    <location>
        <position position="352"/>
    </location>
    <ligand>
        <name>Mg(2+)</name>
        <dbReference type="ChEBI" id="CHEBI:18420"/>
        <label>2</label>
    </ligand>
</feature>
<dbReference type="SUPFAM" id="SSF48108">
    <property type="entry name" value="Carbamoyl phosphate synthetase, large subunit connection domain"/>
    <property type="match status" value="1"/>
</dbReference>
<dbReference type="InterPro" id="IPR005479">
    <property type="entry name" value="CPAse_ATP-bd"/>
</dbReference>
<feature type="binding site" evidence="14">
    <location>
        <position position="778"/>
    </location>
    <ligand>
        <name>ATP</name>
        <dbReference type="ChEBI" id="CHEBI:30616"/>
        <label>2</label>
    </ligand>
</feature>
<dbReference type="InterPro" id="IPR005483">
    <property type="entry name" value="CPSase_dom"/>
</dbReference>
<dbReference type="NCBIfam" id="TIGR01369">
    <property type="entry name" value="CPSaseII_lrg"/>
    <property type="match status" value="1"/>
</dbReference>
<dbReference type="EMBL" id="JBEPMB010000001">
    <property type="protein sequence ID" value="MET3612027.1"/>
    <property type="molecule type" value="Genomic_DNA"/>
</dbReference>
<dbReference type="PROSITE" id="PS00866">
    <property type="entry name" value="CPSASE_1"/>
    <property type="match status" value="1"/>
</dbReference>
<dbReference type="Gene3D" id="3.40.50.1380">
    <property type="entry name" value="Methylglyoxal synthase-like domain"/>
    <property type="match status" value="1"/>
</dbReference>
<feature type="binding site" evidence="14">
    <location>
        <position position="840"/>
    </location>
    <ligand>
        <name>ATP</name>
        <dbReference type="ChEBI" id="CHEBI:30616"/>
        <label>2</label>
    </ligand>
</feature>
<dbReference type="Pfam" id="PF02787">
    <property type="entry name" value="CPSase_L_D3"/>
    <property type="match status" value="1"/>
</dbReference>
<feature type="binding site" evidence="14">
    <location>
        <position position="338"/>
    </location>
    <ligand>
        <name>Mg(2+)</name>
        <dbReference type="ChEBI" id="CHEBI:18420"/>
        <label>1</label>
    </ligand>
</feature>
<feature type="binding site" evidence="14">
    <location>
        <position position="352"/>
    </location>
    <ligand>
        <name>Mn(2+)</name>
        <dbReference type="ChEBI" id="CHEBI:29035"/>
        <label>2</label>
    </ligand>
</feature>
<feature type="binding site" evidence="14">
    <location>
        <position position="295"/>
    </location>
    <ligand>
        <name>ATP</name>
        <dbReference type="ChEBI" id="CHEBI:30616"/>
        <label>1</label>
    </ligand>
</feature>
<feature type="binding site" evidence="14">
    <location>
        <position position="296"/>
    </location>
    <ligand>
        <name>ATP</name>
        <dbReference type="ChEBI" id="CHEBI:30616"/>
        <label>1</label>
    </ligand>
</feature>
<dbReference type="PROSITE" id="PS50975">
    <property type="entry name" value="ATP_GRASP"/>
    <property type="match status" value="2"/>
</dbReference>
<keyword evidence="4 14" id="KW-0436">Ligase</keyword>
<dbReference type="Pfam" id="PF02142">
    <property type="entry name" value="MGS"/>
    <property type="match status" value="1"/>
</dbReference>
<keyword evidence="10" id="KW-0460">Magnesium</keyword>
<feature type="binding site" evidence="14">
    <location>
        <position position="352"/>
    </location>
    <ligand>
        <name>Mg(2+)</name>
        <dbReference type="ChEBI" id="CHEBI:18420"/>
        <label>1</label>
    </ligand>
</feature>
<evidence type="ECO:0000256" key="7">
    <source>
        <dbReference type="ARBA" id="ARBA00022737"/>
    </source>
</evidence>
<keyword evidence="7 14" id="KW-0677">Repeat</keyword>
<evidence type="ECO:0000256" key="2">
    <source>
        <dbReference type="ARBA" id="ARBA00009799"/>
    </source>
</evidence>
<feature type="binding site" evidence="14">
    <location>
        <position position="913"/>
    </location>
    <ligand>
        <name>ATP</name>
        <dbReference type="ChEBI" id="CHEBI:30616"/>
        <label>2</label>
    </ligand>
</feature>
<feature type="binding site" evidence="14">
    <location>
        <position position="261"/>
    </location>
    <ligand>
        <name>ATP</name>
        <dbReference type="ChEBI" id="CHEBI:30616"/>
        <label>1</label>
    </ligand>
</feature>
<comment type="pathway">
    <text evidence="1 14">Amino-acid biosynthesis; L-arginine biosynthesis; carbamoyl phosphate from bicarbonate: step 1/1.</text>
</comment>
<feature type="domain" description="ATP-grasp" evidence="15">
    <location>
        <begin position="742"/>
        <end position="954"/>
    </location>
</feature>
<feature type="binding site" evidence="14">
    <location>
        <position position="927"/>
    </location>
    <ligand>
        <name>Mg(2+)</name>
        <dbReference type="ChEBI" id="CHEBI:18420"/>
        <label>4</label>
    </ligand>
</feature>
<evidence type="ECO:0000259" key="16">
    <source>
        <dbReference type="PROSITE" id="PS51855"/>
    </source>
</evidence>
<keyword evidence="18" id="KW-1185">Reference proteome</keyword>
<feature type="binding site" evidence="14">
    <location>
        <position position="925"/>
    </location>
    <ligand>
        <name>Mn(2+)</name>
        <dbReference type="ChEBI" id="CHEBI:29035"/>
        <label>3</label>
    </ligand>
</feature>
<dbReference type="InterPro" id="IPR033937">
    <property type="entry name" value="MGS_CPS_CarB"/>
</dbReference>
<comment type="caution">
    <text evidence="14">Lacks conserved residue(s) required for the propagation of feature annotation.</text>
</comment>
<feature type="binding site" evidence="14">
    <location>
        <position position="263"/>
    </location>
    <ligand>
        <name>ATP</name>
        <dbReference type="ChEBI" id="CHEBI:30616"/>
        <label>1</label>
    </ligand>
</feature>
<proteinExistence type="inferred from homology"/>
<dbReference type="InterPro" id="IPR005480">
    <property type="entry name" value="CPSase_lsu_oligo"/>
</dbReference>
<dbReference type="NCBIfam" id="NF003671">
    <property type="entry name" value="PRK05294.1"/>
    <property type="match status" value="1"/>
</dbReference>
<feature type="binding site" evidence="14">
    <location>
        <position position="228"/>
    </location>
    <ligand>
        <name>ATP</name>
        <dbReference type="ChEBI" id="CHEBI:30616"/>
        <label>1</label>
    </ligand>
</feature>
<keyword evidence="3 14" id="KW-0055">Arginine biosynthesis</keyword>
<feature type="binding site" evidence="14">
    <location>
        <position position="845"/>
    </location>
    <ligand>
        <name>ATP</name>
        <dbReference type="ChEBI" id="CHEBI:30616"/>
        <label>2</label>
    </ligand>
</feature>
<dbReference type="InterPro" id="IPR036897">
    <property type="entry name" value="CarbamoylP_synth_lsu_oligo_sf"/>
</dbReference>
<keyword evidence="9 14" id="KW-0067">ATP-binding</keyword>
<feature type="binding site" evidence="14">
    <location>
        <position position="925"/>
    </location>
    <ligand>
        <name>ATP</name>
        <dbReference type="ChEBI" id="CHEBI:30616"/>
        <label>2</label>
    </ligand>
</feature>
<feature type="binding site" evidence="14">
    <location>
        <position position="925"/>
    </location>
    <ligand>
        <name>Mg(2+)</name>
        <dbReference type="ChEBI" id="CHEBI:18420"/>
        <label>4</label>
    </ligand>
</feature>
<comment type="catalytic activity">
    <reaction evidence="14">
        <text>hydrogencarbonate + L-glutamine + 2 ATP + H2O = carbamoyl phosphate + L-glutamate + 2 ADP + phosphate + 2 H(+)</text>
        <dbReference type="Rhea" id="RHEA:18633"/>
        <dbReference type="ChEBI" id="CHEBI:15377"/>
        <dbReference type="ChEBI" id="CHEBI:15378"/>
        <dbReference type="ChEBI" id="CHEBI:17544"/>
        <dbReference type="ChEBI" id="CHEBI:29985"/>
        <dbReference type="ChEBI" id="CHEBI:30616"/>
        <dbReference type="ChEBI" id="CHEBI:43474"/>
        <dbReference type="ChEBI" id="CHEBI:58228"/>
        <dbReference type="ChEBI" id="CHEBI:58359"/>
        <dbReference type="ChEBI" id="CHEBI:456216"/>
        <dbReference type="EC" id="6.3.5.5"/>
    </reaction>
</comment>
<dbReference type="Proteomes" id="UP001549047">
    <property type="component" value="Unassembled WGS sequence"/>
</dbReference>
<feature type="binding site" evidence="14">
    <location>
        <position position="873"/>
    </location>
    <ligand>
        <name>ATP</name>
        <dbReference type="ChEBI" id="CHEBI:30616"/>
        <label>2</label>
    </ligand>
</feature>
<dbReference type="InterPro" id="IPR058047">
    <property type="entry name" value="CPSase_preATP-grasp"/>
</dbReference>
<evidence type="ECO:0000256" key="6">
    <source>
        <dbReference type="ARBA" id="ARBA00022723"/>
    </source>
</evidence>
<dbReference type="InterPro" id="IPR006275">
    <property type="entry name" value="CPSase_lsu"/>
</dbReference>
<feature type="binding site" evidence="14">
    <location>
        <position position="338"/>
    </location>
    <ligand>
        <name>ATP</name>
        <dbReference type="ChEBI" id="CHEBI:30616"/>
        <label>1</label>
    </ligand>
</feature>
<evidence type="ECO:0000256" key="3">
    <source>
        <dbReference type="ARBA" id="ARBA00022571"/>
    </source>
</evidence>
<feature type="binding site" evidence="14">
    <location>
        <position position="925"/>
    </location>
    <ligand>
        <name>Mg(2+)</name>
        <dbReference type="ChEBI" id="CHEBI:18420"/>
        <label>3</label>
    </ligand>
</feature>
<feature type="binding site" evidence="14">
    <location>
        <position position="268"/>
    </location>
    <ligand>
        <name>ATP</name>
        <dbReference type="ChEBI" id="CHEBI:30616"/>
        <label>1</label>
    </ligand>
</feature>
<comment type="function">
    <text evidence="14">Large subunit of the glutamine-dependent carbamoyl phosphate synthetase (CPSase). CPSase catalyzes the formation of carbamoyl phosphate from the ammonia moiety of glutamine, carbonate, and phosphate donated by ATP, constituting the first step of 2 biosynthetic pathways, one leading to arginine and/or urea and the other to pyrimidine nucleotides. The large subunit (synthetase) binds the substrates ammonia (free or transferred from glutamine from the small subunit), hydrogencarbonate and ATP and carries out an ATP-coupled ligase reaction, activating hydrogencarbonate by forming carboxy phosphate which reacts with ammonia to form carbamoyl phosphate.</text>
</comment>
<dbReference type="EC" id="6.3.5.5" evidence="14"/>
<feature type="domain" description="MGS-like" evidence="16">
    <location>
        <begin position="1026"/>
        <end position="1160"/>
    </location>
</feature>
<feature type="binding site" evidence="14">
    <location>
        <position position="871"/>
    </location>
    <ligand>
        <name>ATP</name>
        <dbReference type="ChEBI" id="CHEBI:30616"/>
        <label>2</label>
    </ligand>
</feature>
<dbReference type="InterPro" id="IPR016185">
    <property type="entry name" value="PreATP-grasp_dom_sf"/>
</dbReference>
<dbReference type="PRINTS" id="PR00098">
    <property type="entry name" value="CPSASE"/>
</dbReference>
<comment type="pathway">
    <text evidence="14">Pyrimidine metabolism; UMP biosynthesis via de novo pathway; (S)-dihydroorotate from bicarbonate: step 1/3.</text>
</comment>
<dbReference type="CDD" id="cd01424">
    <property type="entry name" value="MGS_CPS_II"/>
    <property type="match status" value="1"/>
</dbReference>
<evidence type="ECO:0000256" key="9">
    <source>
        <dbReference type="ARBA" id="ARBA00022840"/>
    </source>
</evidence>
<dbReference type="Gene3D" id="1.10.1030.10">
    <property type="entry name" value="Carbamoyl-phosphate synthetase, large subunit oligomerisation domain"/>
    <property type="match status" value="1"/>
</dbReference>
<evidence type="ECO:0000256" key="13">
    <source>
        <dbReference type="ARBA" id="ARBA00047359"/>
    </source>
</evidence>
<evidence type="ECO:0000256" key="4">
    <source>
        <dbReference type="ARBA" id="ARBA00022598"/>
    </source>
</evidence>
<feature type="binding site" evidence="14">
    <location>
        <position position="229"/>
    </location>
    <ligand>
        <name>ATP</name>
        <dbReference type="ChEBI" id="CHEBI:30616"/>
        <label>1</label>
    </ligand>
</feature>
<dbReference type="Pfam" id="PF25596">
    <property type="entry name" value="CPSase_L_D1"/>
    <property type="match status" value="2"/>
</dbReference>
<feature type="binding site" evidence="14">
    <location>
        <position position="294"/>
    </location>
    <ligand>
        <name>ATP</name>
        <dbReference type="ChEBI" id="CHEBI:30616"/>
        <label>1</label>
    </ligand>
</feature>
<dbReference type="PROSITE" id="PS00867">
    <property type="entry name" value="CPSASE_2"/>
    <property type="match status" value="2"/>
</dbReference>
<feature type="binding site" evidence="14">
    <location>
        <position position="870"/>
    </location>
    <ligand>
        <name>ATP</name>
        <dbReference type="ChEBI" id="CHEBI:30616"/>
        <label>2</label>
    </ligand>
</feature>